<gene>
    <name evidence="1" type="ORF">COX47_02555</name>
</gene>
<evidence type="ECO:0000313" key="2">
    <source>
        <dbReference type="Proteomes" id="UP000231025"/>
    </source>
</evidence>
<sequence length="362" mass="41477">MFKELHPLVTWGANPQEANFLNRLPPESKLNYLKSQLDTYELHVVRNHVVSLPYYYWMGEKGEVFSDQQKKIKLEVDEKERDGFSKMGTEKAINLVLENPNQLVFWYSPSGPASFKNPPDPEYAKPYNIGQFYIMWRQEDKIKNIAISINNQGESWLKEVFGKDYWEEAETLGQIERIKYFLSSPQATDFVNIDDFLNYSWSNQDLMVFKNFSLNDGLKEIRNSLIGKLRSTVNNELIAARLVSQGGSHISQEKLLSAYQSVIYQVMDKEGLTKLKLGGGCGGSEVRKNGLIKTLFDYFPVLKLESLPNLSSEFRKLLNNEEIELHCPACGWQGQGDPCGECPGCHRTVEEIKNYLSTGERT</sequence>
<dbReference type="Proteomes" id="UP000231025">
    <property type="component" value="Unassembled WGS sequence"/>
</dbReference>
<dbReference type="EMBL" id="PCRE01000036">
    <property type="protein sequence ID" value="PIP14921.1"/>
    <property type="molecule type" value="Genomic_DNA"/>
</dbReference>
<reference evidence="1 2" key="1">
    <citation type="submission" date="2017-09" db="EMBL/GenBank/DDBJ databases">
        <title>Depth-based differentiation of microbial function through sediment-hosted aquifers and enrichment of novel symbionts in the deep terrestrial subsurface.</title>
        <authorList>
            <person name="Probst A.J."/>
            <person name="Ladd B."/>
            <person name="Jarett J.K."/>
            <person name="Geller-Mcgrath D.E."/>
            <person name="Sieber C.M."/>
            <person name="Emerson J.B."/>
            <person name="Anantharaman K."/>
            <person name="Thomas B.C."/>
            <person name="Malmstrom R."/>
            <person name="Stieglmeier M."/>
            <person name="Klingl A."/>
            <person name="Woyke T."/>
            <person name="Ryan C.M."/>
            <person name="Banfield J.F."/>
        </authorList>
    </citation>
    <scope>NUCLEOTIDE SEQUENCE [LARGE SCALE GENOMIC DNA]</scope>
    <source>
        <strain evidence="1">CG23_combo_of_CG06-09_8_20_14_all_35_49</strain>
    </source>
</reference>
<dbReference type="AlphaFoldDB" id="A0A2G9Y8T9"/>
<proteinExistence type="predicted"/>
<organism evidence="1 2">
    <name type="scientific">Candidatus Roizmanbacteria bacterium CG23_combo_of_CG06-09_8_20_14_all_35_49</name>
    <dbReference type="NCBI Taxonomy" id="1974863"/>
    <lineage>
        <taxon>Bacteria</taxon>
        <taxon>Candidatus Roizmaniibacteriota</taxon>
    </lineage>
</organism>
<accession>A0A2G9Y8T9</accession>
<name>A0A2G9Y8T9_9BACT</name>
<comment type="caution">
    <text evidence="1">The sequence shown here is derived from an EMBL/GenBank/DDBJ whole genome shotgun (WGS) entry which is preliminary data.</text>
</comment>
<evidence type="ECO:0000313" key="1">
    <source>
        <dbReference type="EMBL" id="PIP14921.1"/>
    </source>
</evidence>
<protein>
    <submittedName>
        <fullName evidence="1">Uncharacterized protein</fullName>
    </submittedName>
</protein>